<evidence type="ECO:0000256" key="1">
    <source>
        <dbReference type="SAM" id="SignalP"/>
    </source>
</evidence>
<name>A0A168K8G0_9BACL</name>
<reference evidence="3 4" key="1">
    <citation type="submission" date="2016-03" db="EMBL/GenBank/DDBJ databases">
        <title>Draft genome sequence of Paenibacillus glacialis DSM 22343.</title>
        <authorList>
            <person name="Shin S.-K."/>
            <person name="Yi H."/>
        </authorList>
    </citation>
    <scope>NUCLEOTIDE SEQUENCE [LARGE SCALE GENOMIC DNA]</scope>
    <source>
        <strain evidence="3 4">DSM 22343</strain>
    </source>
</reference>
<dbReference type="Proteomes" id="UP000076967">
    <property type="component" value="Unassembled WGS sequence"/>
</dbReference>
<proteinExistence type="predicted"/>
<dbReference type="OrthoDB" id="85718at2"/>
<dbReference type="Gene3D" id="2.60.120.260">
    <property type="entry name" value="Galactose-binding domain-like"/>
    <property type="match status" value="1"/>
</dbReference>
<evidence type="ECO:0000313" key="4">
    <source>
        <dbReference type="Proteomes" id="UP000076967"/>
    </source>
</evidence>
<dbReference type="NCBIfam" id="NF047619">
    <property type="entry name" value="NADase_discoid"/>
    <property type="match status" value="1"/>
</dbReference>
<dbReference type="InterPro" id="IPR000421">
    <property type="entry name" value="FA58C"/>
</dbReference>
<comment type="caution">
    <text evidence="3">The sequence shown here is derived from an EMBL/GenBank/DDBJ whole genome shotgun (WGS) entry which is preliminary data.</text>
</comment>
<gene>
    <name evidence="3" type="ORF">PGLA_15590</name>
</gene>
<dbReference type="PROSITE" id="PS51257">
    <property type="entry name" value="PROKAR_LIPOPROTEIN"/>
    <property type="match status" value="1"/>
</dbReference>
<keyword evidence="4" id="KW-1185">Reference proteome</keyword>
<feature type="chain" id="PRO_5007898354" description="F5/8 type C domain-containing protein" evidence="1">
    <location>
        <begin position="30"/>
        <end position="485"/>
    </location>
</feature>
<dbReference type="SUPFAM" id="SSF49785">
    <property type="entry name" value="Galactose-binding domain-like"/>
    <property type="match status" value="1"/>
</dbReference>
<feature type="domain" description="F5/8 type C" evidence="2">
    <location>
        <begin position="338"/>
        <end position="437"/>
    </location>
</feature>
<organism evidence="3 4">
    <name type="scientific">Paenibacillus glacialis</name>
    <dbReference type="NCBI Taxonomy" id="494026"/>
    <lineage>
        <taxon>Bacteria</taxon>
        <taxon>Bacillati</taxon>
        <taxon>Bacillota</taxon>
        <taxon>Bacilli</taxon>
        <taxon>Bacillales</taxon>
        <taxon>Paenibacillaceae</taxon>
        <taxon>Paenibacillus</taxon>
    </lineage>
</organism>
<dbReference type="AlphaFoldDB" id="A0A168K8G0"/>
<dbReference type="Pfam" id="PF25302">
    <property type="entry name" value="NADase_transloc"/>
    <property type="match status" value="1"/>
</dbReference>
<dbReference type="RefSeq" id="WP_161487925.1">
    <property type="nucleotide sequence ID" value="NZ_LVJH01000027.1"/>
</dbReference>
<feature type="signal peptide" evidence="1">
    <location>
        <begin position="1"/>
        <end position="29"/>
    </location>
</feature>
<dbReference type="STRING" id="494026.PGLA_15590"/>
<dbReference type="SUPFAM" id="SSF82171">
    <property type="entry name" value="DPP6 N-terminal domain-like"/>
    <property type="match status" value="1"/>
</dbReference>
<accession>A0A168K8G0</accession>
<dbReference type="PROSITE" id="PS50022">
    <property type="entry name" value="FA58C_3"/>
    <property type="match status" value="1"/>
</dbReference>
<keyword evidence="1" id="KW-0732">Signal</keyword>
<dbReference type="InterPro" id="IPR008979">
    <property type="entry name" value="Galactose-bd-like_sf"/>
</dbReference>
<evidence type="ECO:0000313" key="3">
    <source>
        <dbReference type="EMBL" id="OAB41695.1"/>
    </source>
</evidence>
<dbReference type="EMBL" id="LVJH01000027">
    <property type="protein sequence ID" value="OAB41695.1"/>
    <property type="molecule type" value="Genomic_DNA"/>
</dbReference>
<evidence type="ECO:0000259" key="2">
    <source>
        <dbReference type="PROSITE" id="PS50022"/>
    </source>
</evidence>
<dbReference type="InterPro" id="IPR057561">
    <property type="entry name" value="NADase_transloc"/>
</dbReference>
<sequence>MRKIIKRKVLCLNRLLLFLFLLFILSACSESETKEVLHDPIIVGENRPLEPVKHSDDIKVRNWMWMLGENDSESLDQLVDMDEPSGNRYVRLDDIIKSLHEKEHGDYPWYELDVGGITPDGSRIALIRESHDLNHDVIKVFELSTSKKKYEFNIPNNKYFFMSSDLSTYVFENDDGLYQYNIKNQIKKKLDITKADLDDQKSYGHMLSPDGTKIALGGAHQKLIIFNLLNNKIEKKLAMGSNDFTVRQWLEDDRLLYTFGEQEQLHVLNVITEQTALFEKMSPNETTLPISTQDGQNISFKDVTGEIWQRNLKNNDEIKYSGVMNRIGYSLQPVQWLQTTTDLMKFKKSVSVRKISASSTLSAQAGNTYDAANLVDGNPNTAWSEGVAGDGIGESIMIDFGSVQRLNGIELLNGLVKSNKLYKQNNKIKKMKLEFSDGQSLTLDSYFLKNNFEKPIQSSSMKITILEVERGTKYRDTCISELRVF</sequence>
<protein>
    <recommendedName>
        <fullName evidence="2">F5/8 type C domain-containing protein</fullName>
    </recommendedName>
</protein>